<reference evidence="1 2" key="1">
    <citation type="journal article" date="2022" name="Microbiol. Res.">
        <title>Comparative genome analysis, predicted lifestyle and antimicrobial strategies of Lactococcus carnosus and Lactococcus paracarnosus isolated from meat.</title>
        <authorList>
            <person name="Werum V."/>
            <person name="Ehrmann M."/>
            <person name="Vogel R."/>
            <person name="Hilgarth M."/>
        </authorList>
    </citation>
    <scope>NUCLEOTIDE SEQUENCE [LARGE SCALE GENOMIC DNA]</scope>
    <source>
        <strain evidence="1 2">TMW21897</strain>
    </source>
</reference>
<dbReference type="Proteomes" id="UP001522462">
    <property type="component" value="Unassembled WGS sequence"/>
</dbReference>
<organism evidence="1 2">
    <name type="scientific">Pseudolactococcus paracarnosus</name>
    <dbReference type="NCBI Taxonomy" id="2749962"/>
    <lineage>
        <taxon>Bacteria</taxon>
        <taxon>Bacillati</taxon>
        <taxon>Bacillota</taxon>
        <taxon>Bacilli</taxon>
        <taxon>Lactobacillales</taxon>
        <taxon>Streptococcaceae</taxon>
        <taxon>Pseudolactococcus</taxon>
    </lineage>
</organism>
<gene>
    <name evidence="1" type="ORF">GYN19_05690</name>
</gene>
<protein>
    <recommendedName>
        <fullName evidence="3">Integrase catalytic domain-containing protein</fullName>
    </recommendedName>
</protein>
<dbReference type="EMBL" id="JAAEDA010000007">
    <property type="protein sequence ID" value="MCJ1977443.1"/>
    <property type="molecule type" value="Genomic_DNA"/>
</dbReference>
<sequence>MTWIHYDNTKRIKKKLGWLSPTEYRLKMVQ</sequence>
<comment type="caution">
    <text evidence="1">The sequence shown here is derived from an EMBL/GenBank/DDBJ whole genome shotgun (WGS) entry which is preliminary data.</text>
</comment>
<keyword evidence="2" id="KW-1185">Reference proteome</keyword>
<proteinExistence type="predicted"/>
<name>A0ABT0ALM9_9LACT</name>
<evidence type="ECO:0008006" key="3">
    <source>
        <dbReference type="Google" id="ProtNLM"/>
    </source>
</evidence>
<evidence type="ECO:0000313" key="1">
    <source>
        <dbReference type="EMBL" id="MCJ1977443.1"/>
    </source>
</evidence>
<accession>A0ABT0ALM9</accession>
<evidence type="ECO:0000313" key="2">
    <source>
        <dbReference type="Proteomes" id="UP001522462"/>
    </source>
</evidence>